<reference evidence="5 6" key="1">
    <citation type="submission" date="2018-09" db="EMBL/GenBank/DDBJ databases">
        <title>Marinorhizobium profundi gen. nov., sp. nov., isolated from a deep-sea sediment sample from the New Britain Trench and proposal of Marinorhizobiaceae fam. nov. in the order Rhizobiales of the class Alphaproteobacteria.</title>
        <authorList>
            <person name="Cao J."/>
        </authorList>
    </citation>
    <scope>NUCLEOTIDE SEQUENCE [LARGE SCALE GENOMIC DNA]</scope>
    <source>
        <strain evidence="5 6">WS11</strain>
    </source>
</reference>
<dbReference type="PROSITE" id="PS50206">
    <property type="entry name" value="RHODANESE_3"/>
    <property type="match status" value="1"/>
</dbReference>
<name>A0A3Q8XNV3_9HYPH</name>
<dbReference type="Gene3D" id="3.40.190.10">
    <property type="entry name" value="Periplasmic binding protein-like II"/>
    <property type="match status" value="2"/>
</dbReference>
<feature type="region of interest" description="Disordered" evidence="3">
    <location>
        <begin position="36"/>
        <end position="58"/>
    </location>
</feature>
<dbReference type="InterPro" id="IPR001638">
    <property type="entry name" value="Solute-binding_3/MltF_N"/>
</dbReference>
<dbReference type="Gene3D" id="3.40.250.10">
    <property type="entry name" value="Rhodanese-like domain"/>
    <property type="match status" value="1"/>
</dbReference>
<dbReference type="InterPro" id="IPR001763">
    <property type="entry name" value="Rhodanese-like_dom"/>
</dbReference>
<dbReference type="InterPro" id="IPR036873">
    <property type="entry name" value="Rhodanese-like_dom_sf"/>
</dbReference>
<protein>
    <submittedName>
        <fullName evidence="5">Quinoprotein dehydrogenase-associated putative ABC transporter substrate-binding protein</fullName>
    </submittedName>
</protein>
<dbReference type="AlphaFoldDB" id="A0A3Q8XNV3"/>
<evidence type="ECO:0000256" key="3">
    <source>
        <dbReference type="SAM" id="MobiDB-lite"/>
    </source>
</evidence>
<dbReference type="InterPro" id="IPR022376">
    <property type="entry name" value="PQQ_CXXCW"/>
</dbReference>
<organism evidence="5 6">
    <name type="scientific">Georhizobium profundi</name>
    <dbReference type="NCBI Taxonomy" id="2341112"/>
    <lineage>
        <taxon>Bacteria</taxon>
        <taxon>Pseudomonadati</taxon>
        <taxon>Pseudomonadota</taxon>
        <taxon>Alphaproteobacteria</taxon>
        <taxon>Hyphomicrobiales</taxon>
        <taxon>Rhizobiaceae</taxon>
        <taxon>Georhizobium</taxon>
    </lineage>
</organism>
<comment type="subcellular location">
    <subcellularLocation>
        <location evidence="1">Periplasm</location>
    </subcellularLocation>
</comment>
<evidence type="ECO:0000256" key="2">
    <source>
        <dbReference type="ARBA" id="ARBA00022729"/>
    </source>
</evidence>
<dbReference type="PANTHER" id="PTHR35936:SF17">
    <property type="entry name" value="ARGININE-BINDING EXTRACELLULAR PROTEIN ARTP"/>
    <property type="match status" value="1"/>
</dbReference>
<dbReference type="KEGG" id="abaw:D5400_04055"/>
<dbReference type="InterPro" id="IPR022448">
    <property type="entry name" value="Quinoprotein_dehydrogenase"/>
</dbReference>
<feature type="region of interest" description="Disordered" evidence="3">
    <location>
        <begin position="316"/>
        <end position="348"/>
    </location>
</feature>
<gene>
    <name evidence="5" type="ORF">D5400_04055</name>
</gene>
<dbReference type="CDD" id="cd00158">
    <property type="entry name" value="RHOD"/>
    <property type="match status" value="1"/>
</dbReference>
<keyword evidence="6" id="KW-1185">Reference proteome</keyword>
<dbReference type="SUPFAM" id="SSF52821">
    <property type="entry name" value="Rhodanese/Cell cycle control phosphatase"/>
    <property type="match status" value="1"/>
</dbReference>
<feature type="domain" description="Rhodanese" evidence="4">
    <location>
        <begin position="388"/>
        <end position="504"/>
    </location>
</feature>
<evidence type="ECO:0000259" key="4">
    <source>
        <dbReference type="PROSITE" id="PS50206"/>
    </source>
</evidence>
<dbReference type="EMBL" id="CP032509">
    <property type="protein sequence ID" value="AZN70556.1"/>
    <property type="molecule type" value="Genomic_DNA"/>
</dbReference>
<keyword evidence="2" id="KW-0732">Signal</keyword>
<accession>A0A3Q8XNV3</accession>
<evidence type="ECO:0000313" key="5">
    <source>
        <dbReference type="EMBL" id="AZN70556.1"/>
    </source>
</evidence>
<proteinExistence type="predicted"/>
<dbReference type="GO" id="GO:0042597">
    <property type="term" value="C:periplasmic space"/>
    <property type="evidence" value="ECO:0007669"/>
    <property type="project" value="UniProtKB-SubCell"/>
</dbReference>
<dbReference type="Pfam" id="PF00497">
    <property type="entry name" value="SBP_bac_3"/>
    <property type="match status" value="1"/>
</dbReference>
<dbReference type="OrthoDB" id="176845at2"/>
<dbReference type="SUPFAM" id="SSF53850">
    <property type="entry name" value="Periplasmic binding protein-like II"/>
    <property type="match status" value="1"/>
</dbReference>
<dbReference type="Proteomes" id="UP000268192">
    <property type="component" value="Chromosome"/>
</dbReference>
<dbReference type="SMART" id="SM00062">
    <property type="entry name" value="PBPb"/>
    <property type="match status" value="1"/>
</dbReference>
<sequence length="518" mass="56062">MAGEPMTGRLHPTRFILALSFVIAAMGLGQIGAEAQTPAGTTPGGMGSIGAQQGSFGRSPLGEIVDRTRLRVCADPGNLPYSNDKGEGFENKIAELIADELGVPIEYTWFPQTVGFVRMTLGASRCDVVIGVATTNELMQNTNPYYRAAYMIVHRADLVLPSGDLDDPAFDNLRMGIQPGTPGATTVARYGHLDQSKHYPLIVDTRIDKPARDMVQDVADGDTDAALVWGPLAGYWIQQIDPNLVMEPLQAARGTERVDYRISMGIRHGENDWKDQLNAILMEHKADIDAILQSYGVPLLDNAGKLILPMTLPAAAEPAQEPDDAGGSEPQAGTQQRSEIGSEGDQDAYGQTAAEAEPYRMDNYRAPVPDGVAGARTIFVAAMHALVGSDDVVLIDVMPAPPLPDDRPDDTVWREPERDTIPGAHWLANMGYGKLQPGEDAAFHAKLDELAGPAAEKGLVFFCERNCWMSWNAAKRAVEYGFTDVAWFPDGVTGWIEDDGALESVRPWRPDLSAATIH</sequence>
<evidence type="ECO:0000313" key="6">
    <source>
        <dbReference type="Proteomes" id="UP000268192"/>
    </source>
</evidence>
<dbReference type="PANTHER" id="PTHR35936">
    <property type="entry name" value="MEMBRANE-BOUND LYTIC MUREIN TRANSGLYCOSYLASE F"/>
    <property type="match status" value="1"/>
</dbReference>
<evidence type="ECO:0000256" key="1">
    <source>
        <dbReference type="ARBA" id="ARBA00004418"/>
    </source>
</evidence>
<dbReference type="NCBIfam" id="TIGR03865">
    <property type="entry name" value="PQQ_CXXCW"/>
    <property type="match status" value="1"/>
</dbReference>
<dbReference type="NCBIfam" id="TIGR03871">
    <property type="entry name" value="ABC_peri_MoxJ_2"/>
    <property type="match status" value="1"/>
</dbReference>